<evidence type="ECO:0000313" key="3">
    <source>
        <dbReference type="Proteomes" id="UP000555564"/>
    </source>
</evidence>
<feature type="coiled-coil region" evidence="1">
    <location>
        <begin position="283"/>
        <end position="346"/>
    </location>
</feature>
<accession>A0A7X0IBK7</accession>
<dbReference type="EMBL" id="JACHIU010000001">
    <property type="protein sequence ID" value="MBB6472211.1"/>
    <property type="molecule type" value="Genomic_DNA"/>
</dbReference>
<reference evidence="2 3" key="1">
    <citation type="submission" date="2020-08" db="EMBL/GenBank/DDBJ databases">
        <title>Sequencing the genomes of 1000 actinobacteria strains.</title>
        <authorList>
            <person name="Klenk H.-P."/>
        </authorList>
    </citation>
    <scope>NUCLEOTIDE SEQUENCE [LARGE SCALE GENOMIC DNA]</scope>
    <source>
        <strain evidence="2 3">DSM 44936</strain>
    </source>
</reference>
<keyword evidence="1" id="KW-0175">Coiled coil</keyword>
<comment type="caution">
    <text evidence="2">The sequence shown here is derived from an EMBL/GenBank/DDBJ whole genome shotgun (WGS) entry which is preliminary data.</text>
</comment>
<evidence type="ECO:0008006" key="4">
    <source>
        <dbReference type="Google" id="ProtNLM"/>
    </source>
</evidence>
<protein>
    <recommendedName>
        <fullName evidence="4">Dynamin family protein</fullName>
    </recommendedName>
</protein>
<dbReference type="Proteomes" id="UP000555564">
    <property type="component" value="Unassembled WGS sequence"/>
</dbReference>
<proteinExistence type="predicted"/>
<evidence type="ECO:0000256" key="1">
    <source>
        <dbReference type="SAM" id="Coils"/>
    </source>
</evidence>
<organism evidence="2 3">
    <name type="scientific">Sphaerisporangium rubeum</name>
    <dbReference type="NCBI Taxonomy" id="321317"/>
    <lineage>
        <taxon>Bacteria</taxon>
        <taxon>Bacillati</taxon>
        <taxon>Actinomycetota</taxon>
        <taxon>Actinomycetes</taxon>
        <taxon>Streptosporangiales</taxon>
        <taxon>Streptosporangiaceae</taxon>
        <taxon>Sphaerisporangium</taxon>
    </lineage>
</organism>
<keyword evidence="3" id="KW-1185">Reference proteome</keyword>
<dbReference type="AlphaFoldDB" id="A0A7X0IBK7"/>
<name>A0A7X0IBK7_9ACTN</name>
<sequence length="581" mass="63278">MTDDSGTWPGVTVGDQVKEWLDGARAVARTAGMDAASDEVDAIVSHALRMRARVVVTSTSSRLRSWLVNELLGRTVLPADPGADVPIVITPGRIDHLEAETAGGPSARRLTADDHWHRDGDPEVAAFRLQLHDDTLEQGGLDLATVSASAESCRNTRSPARSVLASADAVVMPVTATSAMTMTDMTFLEELFRLGVSPARVLVVLSRLELVEEDDRAEVLNYVTRRAAKLSPLLTVVPAEVAAEQEIAAGVRAWITDTILPTARTARIEHIGRRITQCLASVRATAEQAMRDAAAERERLAGETAGHRSRVADRLRIFDELAVDVQSKQNQVLDDLRRERDRFREELTASVLHQVDRAGDPKEWMEAELPYQLETRLAAWDGNVRKVLHATTGRHLDEVTGALATSFGLRLDLRAEPLGTGPAIPVMGDIRLDDLRQRKLLYRMGPTGVALLAALLVPGFGPPAALIASLVGTGLAEVRLRTLVNEQRALLRKRLPGVVDAALDPHTDTITDHLSRVYRHVHDEVLRLRNQWRATMAEPAVTPLPAAPDWPAVVAGAEELTATIRAGADVVVFTDGRGVRR</sequence>
<dbReference type="RefSeq" id="WP_184979303.1">
    <property type="nucleotide sequence ID" value="NZ_BAAALO010000012.1"/>
</dbReference>
<evidence type="ECO:0000313" key="2">
    <source>
        <dbReference type="EMBL" id="MBB6472211.1"/>
    </source>
</evidence>
<gene>
    <name evidence="2" type="ORF">BJ992_001642</name>
</gene>